<feature type="region of interest" description="Disordered" evidence="1">
    <location>
        <begin position="64"/>
        <end position="93"/>
    </location>
</feature>
<reference evidence="2" key="2">
    <citation type="submission" date="2020-11" db="EMBL/GenBank/DDBJ databases">
        <authorList>
            <person name="McCartney M.A."/>
            <person name="Auch B."/>
            <person name="Kono T."/>
            <person name="Mallez S."/>
            <person name="Becker A."/>
            <person name="Gohl D.M."/>
            <person name="Silverstein K.A.T."/>
            <person name="Koren S."/>
            <person name="Bechman K.B."/>
            <person name="Herman A."/>
            <person name="Abrahante J.E."/>
            <person name="Garbe J."/>
        </authorList>
    </citation>
    <scope>NUCLEOTIDE SEQUENCE</scope>
    <source>
        <strain evidence="2">Duluth1</strain>
        <tissue evidence="2">Whole animal</tissue>
    </source>
</reference>
<reference evidence="2" key="1">
    <citation type="journal article" date="2019" name="bioRxiv">
        <title>The Genome of the Zebra Mussel, Dreissena polymorpha: A Resource for Invasive Species Research.</title>
        <authorList>
            <person name="McCartney M.A."/>
            <person name="Auch B."/>
            <person name="Kono T."/>
            <person name="Mallez S."/>
            <person name="Zhang Y."/>
            <person name="Obille A."/>
            <person name="Becker A."/>
            <person name="Abrahante J.E."/>
            <person name="Garbe J."/>
            <person name="Badalamenti J.P."/>
            <person name="Herman A."/>
            <person name="Mangelson H."/>
            <person name="Liachko I."/>
            <person name="Sullivan S."/>
            <person name="Sone E.D."/>
            <person name="Koren S."/>
            <person name="Silverstein K.A.T."/>
            <person name="Beckman K.B."/>
            <person name="Gohl D.M."/>
        </authorList>
    </citation>
    <scope>NUCLEOTIDE SEQUENCE</scope>
    <source>
        <strain evidence="2">Duluth1</strain>
        <tissue evidence="2">Whole animal</tissue>
    </source>
</reference>
<organism evidence="2 3">
    <name type="scientific">Dreissena polymorpha</name>
    <name type="common">Zebra mussel</name>
    <name type="synonym">Mytilus polymorpha</name>
    <dbReference type="NCBI Taxonomy" id="45954"/>
    <lineage>
        <taxon>Eukaryota</taxon>
        <taxon>Metazoa</taxon>
        <taxon>Spiralia</taxon>
        <taxon>Lophotrochozoa</taxon>
        <taxon>Mollusca</taxon>
        <taxon>Bivalvia</taxon>
        <taxon>Autobranchia</taxon>
        <taxon>Heteroconchia</taxon>
        <taxon>Euheterodonta</taxon>
        <taxon>Imparidentia</taxon>
        <taxon>Neoheterodontei</taxon>
        <taxon>Myida</taxon>
        <taxon>Dreissenoidea</taxon>
        <taxon>Dreissenidae</taxon>
        <taxon>Dreissena</taxon>
    </lineage>
</organism>
<name>A0A9D4IUZ0_DREPO</name>
<keyword evidence="3" id="KW-1185">Reference proteome</keyword>
<gene>
    <name evidence="2" type="ORF">DPMN_165827</name>
</gene>
<feature type="region of interest" description="Disordered" evidence="1">
    <location>
        <begin position="1"/>
        <end position="28"/>
    </location>
</feature>
<dbReference type="EMBL" id="JAIWYP010000008">
    <property type="protein sequence ID" value="KAH3787700.1"/>
    <property type="molecule type" value="Genomic_DNA"/>
</dbReference>
<dbReference type="Proteomes" id="UP000828390">
    <property type="component" value="Unassembled WGS sequence"/>
</dbReference>
<protein>
    <submittedName>
        <fullName evidence="2">Uncharacterized protein</fullName>
    </submittedName>
</protein>
<sequence>MCNTNSFVPGCRGKRLPSRSDHRLNRSGINIGSSAQHQFDNNFQPVGFRTLLKRFMCNVASGCRNRKSKKDNKQRSLVRGEKETDLSRQNSKEIIDASPQQFEMYPYSFMQYRHVFGAEKLVDRSDPHIKIVVGLCNDHPHKCTLEERP</sequence>
<evidence type="ECO:0000313" key="3">
    <source>
        <dbReference type="Proteomes" id="UP000828390"/>
    </source>
</evidence>
<dbReference type="AlphaFoldDB" id="A0A9D4IUZ0"/>
<evidence type="ECO:0000256" key="1">
    <source>
        <dbReference type="SAM" id="MobiDB-lite"/>
    </source>
</evidence>
<feature type="compositionally biased region" description="Basic and acidic residues" evidence="1">
    <location>
        <begin position="71"/>
        <end position="93"/>
    </location>
</feature>
<accession>A0A9D4IUZ0</accession>
<proteinExistence type="predicted"/>
<evidence type="ECO:0000313" key="2">
    <source>
        <dbReference type="EMBL" id="KAH3787700.1"/>
    </source>
</evidence>
<comment type="caution">
    <text evidence="2">The sequence shown here is derived from an EMBL/GenBank/DDBJ whole genome shotgun (WGS) entry which is preliminary data.</text>
</comment>